<gene>
    <name evidence="2" type="ORF">CDEB00056_LOCUS18227</name>
</gene>
<keyword evidence="1" id="KW-0732">Signal</keyword>
<feature type="signal peptide" evidence="1">
    <location>
        <begin position="1"/>
        <end position="24"/>
    </location>
</feature>
<organism evidence="2">
    <name type="scientific">Chaetoceros debilis</name>
    <dbReference type="NCBI Taxonomy" id="122233"/>
    <lineage>
        <taxon>Eukaryota</taxon>
        <taxon>Sar</taxon>
        <taxon>Stramenopiles</taxon>
        <taxon>Ochrophyta</taxon>
        <taxon>Bacillariophyta</taxon>
        <taxon>Coscinodiscophyceae</taxon>
        <taxon>Chaetocerotophycidae</taxon>
        <taxon>Chaetocerotales</taxon>
        <taxon>Chaetocerotaceae</taxon>
        <taxon>Chaetoceros</taxon>
    </lineage>
</organism>
<name>A0A7S3QCV8_9STRA</name>
<sequence>MMEHFTCSLSVILLSMHLRWHSKCAMNERSAVLEIQGRALLVDIAISTSKLFASELGWRCSFSSLYELLPPTTFPSVLLPFLCEEKKIMLDSTILNFNTSRYLQRIELQRIELEGTCSMSFDAKCSTVFGHV</sequence>
<evidence type="ECO:0000313" key="2">
    <source>
        <dbReference type="EMBL" id="CAE0473374.1"/>
    </source>
</evidence>
<dbReference type="EMBL" id="HBIO01023719">
    <property type="protein sequence ID" value="CAE0473374.1"/>
    <property type="molecule type" value="Transcribed_RNA"/>
</dbReference>
<dbReference type="AlphaFoldDB" id="A0A7S3QCV8"/>
<accession>A0A7S3QCV8</accession>
<proteinExistence type="predicted"/>
<protein>
    <recommendedName>
        <fullName evidence="3">Secreted protein</fullName>
    </recommendedName>
</protein>
<evidence type="ECO:0000256" key="1">
    <source>
        <dbReference type="SAM" id="SignalP"/>
    </source>
</evidence>
<evidence type="ECO:0008006" key="3">
    <source>
        <dbReference type="Google" id="ProtNLM"/>
    </source>
</evidence>
<feature type="chain" id="PRO_5031295229" description="Secreted protein" evidence="1">
    <location>
        <begin position="25"/>
        <end position="132"/>
    </location>
</feature>
<reference evidence="2" key="1">
    <citation type="submission" date="2021-01" db="EMBL/GenBank/DDBJ databases">
        <authorList>
            <person name="Corre E."/>
            <person name="Pelletier E."/>
            <person name="Niang G."/>
            <person name="Scheremetjew M."/>
            <person name="Finn R."/>
            <person name="Kale V."/>
            <person name="Holt S."/>
            <person name="Cochrane G."/>
            <person name="Meng A."/>
            <person name="Brown T."/>
            <person name="Cohen L."/>
        </authorList>
    </citation>
    <scope>NUCLEOTIDE SEQUENCE</scope>
    <source>
        <strain evidence="2">MM31A-1</strain>
    </source>
</reference>